<feature type="region of interest" description="Disordered" evidence="1">
    <location>
        <begin position="316"/>
        <end position="345"/>
    </location>
</feature>
<evidence type="ECO:0000313" key="2">
    <source>
        <dbReference type="EMBL" id="CAD7226252.1"/>
    </source>
</evidence>
<dbReference type="GO" id="GO:0035869">
    <property type="term" value="C:ciliary transition zone"/>
    <property type="evidence" value="ECO:0007669"/>
    <property type="project" value="TreeGrafter"/>
</dbReference>
<dbReference type="SMART" id="SM01297">
    <property type="entry name" value="KAP"/>
    <property type="match status" value="1"/>
</dbReference>
<dbReference type="PANTHER" id="PTHR15605">
    <property type="entry name" value="KINESIN-ASSOCIATED PROTEINS"/>
    <property type="match status" value="1"/>
</dbReference>
<dbReference type="GO" id="GO:0007018">
    <property type="term" value="P:microtubule-based movement"/>
    <property type="evidence" value="ECO:0007669"/>
    <property type="project" value="TreeGrafter"/>
</dbReference>
<evidence type="ECO:0000256" key="1">
    <source>
        <dbReference type="SAM" id="MobiDB-lite"/>
    </source>
</evidence>
<dbReference type="InterPro" id="IPR008658">
    <property type="entry name" value="KAP3"/>
</dbReference>
<dbReference type="InterPro" id="IPR016024">
    <property type="entry name" value="ARM-type_fold"/>
</dbReference>
<dbReference type="AlphaFoldDB" id="A0A7R8W8B8"/>
<dbReference type="Pfam" id="PF05804">
    <property type="entry name" value="KAP"/>
    <property type="match status" value="2"/>
</dbReference>
<dbReference type="PANTHER" id="PTHR15605:SF2">
    <property type="entry name" value="KINESIN-ASSOCIATED PROTEIN 3"/>
    <property type="match status" value="1"/>
</dbReference>
<protein>
    <submittedName>
        <fullName evidence="2">Uncharacterized protein</fullName>
    </submittedName>
</protein>
<reference evidence="2" key="1">
    <citation type="submission" date="2020-11" db="EMBL/GenBank/DDBJ databases">
        <authorList>
            <person name="Tran Van P."/>
        </authorList>
    </citation>
    <scope>NUCLEOTIDE SEQUENCE</scope>
</reference>
<dbReference type="SUPFAM" id="SSF48371">
    <property type="entry name" value="ARM repeat"/>
    <property type="match status" value="1"/>
</dbReference>
<name>A0A7R8W8B8_9CRUS</name>
<gene>
    <name evidence="2" type="ORF">CTOB1V02_LOCUS4175</name>
</gene>
<feature type="compositionally biased region" description="Polar residues" evidence="1">
    <location>
        <begin position="330"/>
        <end position="340"/>
    </location>
</feature>
<dbReference type="InterPro" id="IPR011989">
    <property type="entry name" value="ARM-like"/>
</dbReference>
<dbReference type="GO" id="GO:0005930">
    <property type="term" value="C:axoneme"/>
    <property type="evidence" value="ECO:0007669"/>
    <property type="project" value="TreeGrafter"/>
</dbReference>
<accession>A0A7R8W8B8</accession>
<dbReference type="GO" id="GO:0019894">
    <property type="term" value="F:kinesin binding"/>
    <property type="evidence" value="ECO:0007669"/>
    <property type="project" value="InterPro"/>
</dbReference>
<proteinExistence type="predicted"/>
<dbReference type="GO" id="GO:0016939">
    <property type="term" value="C:kinesin II complex"/>
    <property type="evidence" value="ECO:0007669"/>
    <property type="project" value="TreeGrafter"/>
</dbReference>
<sequence>MTKCSERGFPRGETGLKEWEQRVTQPTVRGGGPSPFIFLRGETVPPSSPCPSPIAHPCIMKLKTTTIDVHPTEKAIIVHYDVEASLLGEDGEAMLEEKKERQKVIRLRSLNTCSDLDTLCRDIISQCRLIHPSRTAELKQLLYYLQNRKEKSVGNGGGIATDPLNASFDATSPSDVEANLNCLEDYIELLYEDTSSKVNGSGLILQLCRNPDNLEEFSENDVMLSALARVLREDWKRNYDLTVNLLYCFYCFSVFTKFHGVIQERRLGSLCMEIIEFEVTRRSQWLEGLLPDSAKRLSSATSLDAAEEGGATAISEGGAIANKSEEGTKRPNSQEQSDSGPSRKKLRAALSKQNQLLRVSFYLLLNLSEERAVEQKMVLKGIVRLLLAALDHPEEGQMTSELATLSLTFLLKLSVFRENKNEMAMLGLPRIVSPYLVWEESPEVPNITLRLLFNLSFDSGIREAIVRAGLLIPIVAHLGVEKNQHQALCLLYHLSVEDQVKSMLSHSDCIPMVMRFILSSSASSTPKMELLALAINLAANKRSAQLICGEGGQGLRLLLKRAVKQQDVLLMKMIRNISQHDGPSKQLFLNHVGDLAMCLQRTHMPESEEFVLECIGILGNLTLEQIDWKAILEEMDLLVWLQEMCCARTTEDDFLLEVVIWLGTMARDEEAATYLLQNGVLQNVLTLLNDAVHYLIDLMNDANAQVAKLCDASLDLVMAHDPTWSGKVREEKFRHHNGQWLEMISRSLAAGETPSPDDLACSSLGDDEDSIRQQLLDQAQLFGSSTPSDDCLSTTSDLDDLPSTSRKSVAKFGGFNS</sequence>
<dbReference type="Gene3D" id="1.25.10.10">
    <property type="entry name" value="Leucine-rich Repeat Variant"/>
    <property type="match status" value="1"/>
</dbReference>
<feature type="compositionally biased region" description="Low complexity" evidence="1">
    <location>
        <begin position="784"/>
        <end position="805"/>
    </location>
</feature>
<dbReference type="OrthoDB" id="10265679at2759"/>
<organism evidence="2">
    <name type="scientific">Cyprideis torosa</name>
    <dbReference type="NCBI Taxonomy" id="163714"/>
    <lineage>
        <taxon>Eukaryota</taxon>
        <taxon>Metazoa</taxon>
        <taxon>Ecdysozoa</taxon>
        <taxon>Arthropoda</taxon>
        <taxon>Crustacea</taxon>
        <taxon>Oligostraca</taxon>
        <taxon>Ostracoda</taxon>
        <taxon>Podocopa</taxon>
        <taxon>Podocopida</taxon>
        <taxon>Cytherocopina</taxon>
        <taxon>Cytheroidea</taxon>
        <taxon>Cytherideidae</taxon>
        <taxon>Cyprideis</taxon>
    </lineage>
</organism>
<dbReference type="EMBL" id="OB660785">
    <property type="protein sequence ID" value="CAD7226252.1"/>
    <property type="molecule type" value="Genomic_DNA"/>
</dbReference>
<feature type="region of interest" description="Disordered" evidence="1">
    <location>
        <begin position="783"/>
        <end position="806"/>
    </location>
</feature>
<dbReference type="GO" id="GO:0044782">
    <property type="term" value="P:cilium organization"/>
    <property type="evidence" value="ECO:0007669"/>
    <property type="project" value="TreeGrafter"/>
</dbReference>